<evidence type="ECO:0000256" key="1">
    <source>
        <dbReference type="SAM" id="MobiDB-lite"/>
    </source>
</evidence>
<evidence type="ECO:0000313" key="3">
    <source>
        <dbReference type="EMBL" id="MCP2334580.1"/>
    </source>
</evidence>
<evidence type="ECO:0008006" key="5">
    <source>
        <dbReference type="Google" id="ProtNLM"/>
    </source>
</evidence>
<evidence type="ECO:0000256" key="2">
    <source>
        <dbReference type="SAM" id="Phobius"/>
    </source>
</evidence>
<dbReference type="RefSeq" id="WP_026420090.1">
    <property type="nucleotide sequence ID" value="NZ_AUBJ02000001.1"/>
</dbReference>
<organism evidence="3 4">
    <name type="scientific">Actinoalloteichus caeruleus DSM 43889</name>
    <dbReference type="NCBI Taxonomy" id="1120930"/>
    <lineage>
        <taxon>Bacteria</taxon>
        <taxon>Bacillati</taxon>
        <taxon>Actinomycetota</taxon>
        <taxon>Actinomycetes</taxon>
        <taxon>Pseudonocardiales</taxon>
        <taxon>Pseudonocardiaceae</taxon>
        <taxon>Actinoalloteichus</taxon>
        <taxon>Actinoalloteichus cyanogriseus</taxon>
    </lineage>
</organism>
<feature type="transmembrane region" description="Helical" evidence="2">
    <location>
        <begin position="264"/>
        <end position="285"/>
    </location>
</feature>
<protein>
    <recommendedName>
        <fullName evidence="5">NERD domain-containing protein</fullName>
    </recommendedName>
</protein>
<dbReference type="EMBL" id="AUBJ02000001">
    <property type="protein sequence ID" value="MCP2334580.1"/>
    <property type="molecule type" value="Genomic_DNA"/>
</dbReference>
<keyword evidence="2" id="KW-0472">Membrane</keyword>
<keyword evidence="4" id="KW-1185">Reference proteome</keyword>
<keyword evidence="2" id="KW-0812">Transmembrane</keyword>
<gene>
    <name evidence="3" type="ORF">G443_004850</name>
</gene>
<dbReference type="Proteomes" id="UP000791080">
    <property type="component" value="Unassembled WGS sequence"/>
</dbReference>
<proteinExistence type="predicted"/>
<sequence length="460" mass="49719">MWVVGTQRAKPLTSTSGSWFRQRLLEISPDLGPPGVAYFEVLVPAAGGEPDLVVPALLFTPGALLVVEFRSLPWYRRGELRVELTGPWTVDGMDSGLGDEVDRNPGERVTRMVFALRDHLRRHGLADLPVRGLVCVAGPGLRVRQPRSVRRLGHYAVCVADSAAIAKAVARQAGGRGVWDAEDVREVLRSLHLHFDMPQDHQLAPDDFDGRGRDDVRAVTETRSEPAEGGGPAEKPDRGEPDPVEEAEKDLPLAGLRRFVRPELLVVPAILIPAIVAIAFIVWLVSGVTGVLSWFGSSDEDAAAPVRIGETAQVDGQQFNVIAVATNNDCGEHATDGLREFFTRNPCERLDRTVYRGEVDGAPVDVLLAEVVMPDEETARALDDELGRPDPGRLVGPRLTGEPVALANSGADTVEFVTTATTVRHDLVVRSAHASSADPARPAPPEALARLRDAVLRSET</sequence>
<evidence type="ECO:0000313" key="4">
    <source>
        <dbReference type="Proteomes" id="UP000791080"/>
    </source>
</evidence>
<accession>A0ABT1JPX5</accession>
<reference evidence="3 4" key="1">
    <citation type="submission" date="2022-06" db="EMBL/GenBank/DDBJ databases">
        <title>Genomic Encyclopedia of Type Strains, Phase I: the one thousand microbial genomes (KMG-I) project.</title>
        <authorList>
            <person name="Kyrpides N."/>
        </authorList>
    </citation>
    <scope>NUCLEOTIDE SEQUENCE [LARGE SCALE GENOMIC DNA]</scope>
    <source>
        <strain evidence="3 4">DSM 43889</strain>
    </source>
</reference>
<keyword evidence="2" id="KW-1133">Transmembrane helix</keyword>
<comment type="caution">
    <text evidence="3">The sequence shown here is derived from an EMBL/GenBank/DDBJ whole genome shotgun (WGS) entry which is preliminary data.</text>
</comment>
<feature type="region of interest" description="Disordered" evidence="1">
    <location>
        <begin position="219"/>
        <end position="247"/>
    </location>
</feature>
<name>A0ABT1JPX5_ACTCY</name>